<dbReference type="Proteomes" id="UP001160148">
    <property type="component" value="Unassembled WGS sequence"/>
</dbReference>
<sequence>MRIEICRNYWDLGDSTRQKCYLTSNIVENSIKRHRPRTDDPSKQKTKSKCFEYYLTDLNGIKHRVCQKFFCLTLHITFPVIKLAMKKCNEAGMFVGVDGRLGRTPPNKTSDKIIQEVKNHIQSFPKMEFHYCRHDTKKLYLSSDLNISIMYRLYCSTSPAEPVSKIVYTRVFHEFDPALSFYKPKKDQCTKCNNYNNCVASNLITDKIKTDWSEHKRREKESLDMKKEDKNIAIDNKGKHFRSVSFDLQAVLNLPHAGDSQIYYKRKLSVFNFTIYEHHSANGYCYVWDELNGGKGSTEIGTCLLQYLENLPETVEHVVTYSDTCGGQNRNKYTMTAIMYAVQTIDHLQIIDIKYMESGHSYLEADSMHACIERAKKHKTIYTTREWSLLIQMARIKPQSYIVNVNTYKDFYDFQSMASGTNWNRNIEGMSDKMKWLKIKWIRFEKSKPFMVQFKYNLSDEKFMELNVMPNTPKKTPKNTSAIVLKKILKYKDQIPVSEAKKSDLLSLLKSGVIPKEYDSFYNSIPTTKNKKNTIPWSETDSDEETT</sequence>
<dbReference type="PANTHER" id="PTHR10773">
    <property type="entry name" value="DNA-DIRECTED RNA POLYMERASES I, II, AND III SUBUNIT RPABC2"/>
    <property type="match status" value="1"/>
</dbReference>
<name>A0AAV0WIL1_9HEMI</name>
<evidence type="ECO:0000313" key="3">
    <source>
        <dbReference type="Proteomes" id="UP001160148"/>
    </source>
</evidence>
<comment type="caution">
    <text evidence="2">The sequence shown here is derived from an EMBL/GenBank/DDBJ whole genome shotgun (WGS) entry which is preliminary data.</text>
</comment>
<protein>
    <recommendedName>
        <fullName evidence="1">DUF7869 domain-containing protein</fullName>
    </recommendedName>
</protein>
<dbReference type="EMBL" id="CARXXK010000002">
    <property type="protein sequence ID" value="CAI6355659.1"/>
    <property type="molecule type" value="Genomic_DNA"/>
</dbReference>
<evidence type="ECO:0000313" key="2">
    <source>
        <dbReference type="EMBL" id="CAI6355659.1"/>
    </source>
</evidence>
<dbReference type="PANTHER" id="PTHR10773:SF19">
    <property type="match status" value="1"/>
</dbReference>
<dbReference type="Pfam" id="PF25273">
    <property type="entry name" value="DUF7869"/>
    <property type="match status" value="1"/>
</dbReference>
<accession>A0AAV0WIL1</accession>
<dbReference type="AlphaFoldDB" id="A0AAV0WIL1"/>
<dbReference type="InterPro" id="IPR057191">
    <property type="entry name" value="DUF7869"/>
</dbReference>
<proteinExistence type="predicted"/>
<reference evidence="2 3" key="1">
    <citation type="submission" date="2023-01" db="EMBL/GenBank/DDBJ databases">
        <authorList>
            <person name="Whitehead M."/>
        </authorList>
    </citation>
    <scope>NUCLEOTIDE SEQUENCE [LARGE SCALE GENOMIC DNA]</scope>
</reference>
<organism evidence="2 3">
    <name type="scientific">Macrosiphum euphorbiae</name>
    <name type="common">potato aphid</name>
    <dbReference type="NCBI Taxonomy" id="13131"/>
    <lineage>
        <taxon>Eukaryota</taxon>
        <taxon>Metazoa</taxon>
        <taxon>Ecdysozoa</taxon>
        <taxon>Arthropoda</taxon>
        <taxon>Hexapoda</taxon>
        <taxon>Insecta</taxon>
        <taxon>Pterygota</taxon>
        <taxon>Neoptera</taxon>
        <taxon>Paraneoptera</taxon>
        <taxon>Hemiptera</taxon>
        <taxon>Sternorrhyncha</taxon>
        <taxon>Aphidomorpha</taxon>
        <taxon>Aphidoidea</taxon>
        <taxon>Aphididae</taxon>
        <taxon>Macrosiphini</taxon>
        <taxon>Macrosiphum</taxon>
    </lineage>
</organism>
<feature type="domain" description="DUF7869" evidence="1">
    <location>
        <begin position="297"/>
        <end position="419"/>
    </location>
</feature>
<keyword evidence="3" id="KW-1185">Reference proteome</keyword>
<gene>
    <name evidence="2" type="ORF">MEUPH1_LOCUS11486</name>
</gene>
<evidence type="ECO:0000259" key="1">
    <source>
        <dbReference type="Pfam" id="PF25273"/>
    </source>
</evidence>